<dbReference type="GO" id="GO:0008033">
    <property type="term" value="P:tRNA processing"/>
    <property type="evidence" value="ECO:0007669"/>
    <property type="project" value="UniProtKB-KW"/>
</dbReference>
<proteinExistence type="inferred from homology"/>
<evidence type="ECO:0000256" key="1">
    <source>
        <dbReference type="ARBA" id="ARBA00007953"/>
    </source>
</evidence>
<dbReference type="VEuPathDB" id="FungiDB:H257_00413"/>
<sequence>AINIEVEDAMVVAGEAAEDAAAVEAAGFEGVAMAVAVVDTTVTEAVVQEGYNDGVASSVDEADVGIKVFRNDIPGFNGIVKQRFSDFVVREVSVGGRDIAHLTDLELPKGKSKNRSIHTMLADALEGYLGLSFVKSTATKDAHHASSAATKPSNAAPSGLETVVDALSKRLVAMYLATRGDAKVTQAKKKVKTLLAKVEAMYDADEAAALGAFLSDIQNAEQDKTELELVYHFQPSSSKDERTALHTLIRELGNEWVVGDTVAGPSGDQQIVRLRPLKVKGNKRKDVDQRGSKDLPWPHNRPNYLKFILFKKNKETVDAMQHMAKLLHMNPGTFSYAGTKDKRGLTSQWVTAYRVPRETVAKINANKNFKDFDAYPFLVGNFQYVSEPLVLGDLDGNQFSMVLRNIPSDVSDAQVDAAVSAWASSGFVNYFGLQRFGTKSIPSHVVGRALLRKDYKLATDLILLPKVGDASKIKEARQHFQTYKDVSAALRMFPPYLIAEVAVLEGLQRHGLDEFHRAIQNIPPKLRMIYTHAYQSYIWNEAASVRLTTFSSTHPVVGDMVVRGSVVGSSGVQVEDWEGADGDDASRDQPAKKRQRVMEHDIVFITEANIGEYSIEDVVLPVHGYNTLLPKNEIAAVRGPKCICRCIPMHGVILDMLEQIYERCAKEDGVDFASLKRNQSPEYNLPGSYRHIVCKPKAVAHTIKRYNDETIPLVESDVDRLMKRTAPPSIPDGRFRSICLDFILRTNMNIYATIAIRELLKQSSSIHVQLGLNEQGAGQAMDTTSKANTAKSIPIGRPGFSLSSK</sequence>
<protein>
    <recommendedName>
        <fullName evidence="5">TRUD domain-containing protein</fullName>
    </recommendedName>
</protein>
<accession>A0A418DJ91</accession>
<dbReference type="NCBIfam" id="TIGR00094">
    <property type="entry name" value="tRNA_TruD_broad"/>
    <property type="match status" value="1"/>
</dbReference>
<dbReference type="InterPro" id="IPR020119">
    <property type="entry name" value="PsdUridine_synth_TruD_CS"/>
</dbReference>
<dbReference type="Proteomes" id="UP000285430">
    <property type="component" value="Unassembled WGS sequence"/>
</dbReference>
<evidence type="ECO:0000313" key="9">
    <source>
        <dbReference type="Proteomes" id="UP000285712"/>
    </source>
</evidence>
<dbReference type="GO" id="GO:0001522">
    <property type="term" value="P:pseudouridine synthesis"/>
    <property type="evidence" value="ECO:0007669"/>
    <property type="project" value="InterPro"/>
</dbReference>
<dbReference type="EMBL" id="QUTG01002608">
    <property type="protein sequence ID" value="RHY95464.1"/>
    <property type="molecule type" value="Genomic_DNA"/>
</dbReference>
<dbReference type="SUPFAM" id="SSF55120">
    <property type="entry name" value="Pseudouridine synthase"/>
    <property type="match status" value="1"/>
</dbReference>
<name>A0A418DJ91_APHAT</name>
<evidence type="ECO:0000313" key="6">
    <source>
        <dbReference type="EMBL" id="RHY95464.1"/>
    </source>
</evidence>
<dbReference type="InterPro" id="IPR042214">
    <property type="entry name" value="TruD_catalytic"/>
</dbReference>
<keyword evidence="2" id="KW-0819">tRNA processing</keyword>
<dbReference type="InterPro" id="IPR001656">
    <property type="entry name" value="PsdUridine_synth_TruD"/>
</dbReference>
<reference evidence="8 9" key="1">
    <citation type="submission" date="2018-08" db="EMBL/GenBank/DDBJ databases">
        <title>Aphanomyces genome sequencing and annotation.</title>
        <authorList>
            <person name="Minardi D."/>
            <person name="Oidtmann B."/>
            <person name="Van Der Giezen M."/>
            <person name="Studholme D.J."/>
        </authorList>
    </citation>
    <scope>NUCLEOTIDE SEQUENCE [LARGE SCALE GENOMIC DNA]</scope>
    <source>
        <strain evidence="7 8">Da</strain>
        <strain evidence="6 9">Sv</strain>
    </source>
</reference>
<dbReference type="GO" id="GO:0009982">
    <property type="term" value="F:pseudouridine synthase activity"/>
    <property type="evidence" value="ECO:0007669"/>
    <property type="project" value="InterPro"/>
</dbReference>
<dbReference type="EMBL" id="QUTH01002617">
    <property type="protein sequence ID" value="RHZ24940.1"/>
    <property type="molecule type" value="Genomic_DNA"/>
</dbReference>
<dbReference type="GO" id="GO:0003723">
    <property type="term" value="F:RNA binding"/>
    <property type="evidence" value="ECO:0007669"/>
    <property type="project" value="InterPro"/>
</dbReference>
<dbReference type="PANTHER" id="PTHR13326">
    <property type="entry name" value="TRNA PSEUDOURIDINE SYNTHASE D"/>
    <property type="match status" value="1"/>
</dbReference>
<dbReference type="Proteomes" id="UP000285712">
    <property type="component" value="Unassembled WGS sequence"/>
</dbReference>
<gene>
    <name evidence="6" type="ORF">DYB35_002293</name>
    <name evidence="7" type="ORF">DYB37_003120</name>
</gene>
<evidence type="ECO:0000256" key="2">
    <source>
        <dbReference type="ARBA" id="ARBA00022694"/>
    </source>
</evidence>
<dbReference type="InterPro" id="IPR011760">
    <property type="entry name" value="PsdUridine_synth_TruD_insert"/>
</dbReference>
<dbReference type="PIRSF" id="PIRSF037016">
    <property type="entry name" value="Pseudouridin_synth_euk_prd"/>
    <property type="match status" value="1"/>
</dbReference>
<feature type="compositionally biased region" description="Polar residues" evidence="4">
    <location>
        <begin position="781"/>
        <end position="791"/>
    </location>
</feature>
<dbReference type="PROSITE" id="PS01268">
    <property type="entry name" value="UPF0024"/>
    <property type="match status" value="1"/>
</dbReference>
<dbReference type="CDD" id="cd02576">
    <property type="entry name" value="PseudoU_synth_ScPUS7"/>
    <property type="match status" value="1"/>
</dbReference>
<dbReference type="Gene3D" id="3.30.2350.20">
    <property type="entry name" value="TruD, catalytic domain"/>
    <property type="match status" value="2"/>
</dbReference>
<evidence type="ECO:0000256" key="3">
    <source>
        <dbReference type="ARBA" id="ARBA00023235"/>
    </source>
</evidence>
<feature type="non-terminal residue" evidence="6">
    <location>
        <position position="1"/>
    </location>
</feature>
<feature type="domain" description="TRUD" evidence="5">
    <location>
        <begin position="426"/>
        <end position="695"/>
    </location>
</feature>
<dbReference type="InterPro" id="IPR020103">
    <property type="entry name" value="PsdUridine_synth_cat_dom_sf"/>
</dbReference>
<comment type="similarity">
    <text evidence="1">Belongs to the pseudouridine synthase TruD family.</text>
</comment>
<evidence type="ECO:0000259" key="5">
    <source>
        <dbReference type="PROSITE" id="PS50984"/>
    </source>
</evidence>
<evidence type="ECO:0000313" key="7">
    <source>
        <dbReference type="EMBL" id="RHZ24940.1"/>
    </source>
</evidence>
<evidence type="ECO:0000313" key="8">
    <source>
        <dbReference type="Proteomes" id="UP000285430"/>
    </source>
</evidence>
<feature type="region of interest" description="Disordered" evidence="4">
    <location>
        <begin position="779"/>
        <end position="805"/>
    </location>
</feature>
<dbReference type="AlphaFoldDB" id="A0A418DJ91"/>
<dbReference type="PANTHER" id="PTHR13326:SF21">
    <property type="entry name" value="PSEUDOURIDYLATE SYNTHASE PUS7L"/>
    <property type="match status" value="1"/>
</dbReference>
<organism evidence="6 9">
    <name type="scientific">Aphanomyces astaci</name>
    <name type="common">Crayfish plague agent</name>
    <dbReference type="NCBI Taxonomy" id="112090"/>
    <lineage>
        <taxon>Eukaryota</taxon>
        <taxon>Sar</taxon>
        <taxon>Stramenopiles</taxon>
        <taxon>Oomycota</taxon>
        <taxon>Saprolegniomycetes</taxon>
        <taxon>Saprolegniales</taxon>
        <taxon>Verrucalvaceae</taxon>
        <taxon>Aphanomyces</taxon>
    </lineage>
</organism>
<dbReference type="Pfam" id="PF01142">
    <property type="entry name" value="TruD"/>
    <property type="match status" value="1"/>
</dbReference>
<comment type="caution">
    <text evidence="6">The sequence shown here is derived from an EMBL/GenBank/DDBJ whole genome shotgun (WGS) entry which is preliminary data.</text>
</comment>
<evidence type="ECO:0000256" key="4">
    <source>
        <dbReference type="SAM" id="MobiDB-lite"/>
    </source>
</evidence>
<keyword evidence="3" id="KW-0413">Isomerase</keyword>
<dbReference type="GO" id="GO:0005634">
    <property type="term" value="C:nucleus"/>
    <property type="evidence" value="ECO:0007669"/>
    <property type="project" value="TreeGrafter"/>
</dbReference>
<dbReference type="PROSITE" id="PS50984">
    <property type="entry name" value="TRUD"/>
    <property type="match status" value="1"/>
</dbReference>